<sequence>MKKVILQEVVEKYGLTSIQEELQLLTEDRLDIKVAFLGEFSSGKSSLVNA</sequence>
<reference evidence="1 2" key="1">
    <citation type="submission" date="2012-05" db="EMBL/GenBank/DDBJ databases">
        <title>Genome sequence of Nitritalea halalkaliphila LW7.</title>
        <authorList>
            <person name="Jangir P.K."/>
            <person name="Singh A."/>
            <person name="Shivaji S."/>
            <person name="Sharma R."/>
        </authorList>
    </citation>
    <scope>NUCLEOTIDE SEQUENCE [LARGE SCALE GENOMIC DNA]</scope>
    <source>
        <strain evidence="1 2">LW7</strain>
    </source>
</reference>
<dbReference type="RefSeq" id="WP_009056424.1">
    <property type="nucleotide sequence ID" value="NZ_AJYA01000040.1"/>
</dbReference>
<dbReference type="InterPro" id="IPR027417">
    <property type="entry name" value="P-loop_NTPase"/>
</dbReference>
<dbReference type="OrthoDB" id="1080466at2"/>
<proteinExistence type="predicted"/>
<dbReference type="AlphaFoldDB" id="I5BYC8"/>
<dbReference type="EMBL" id="AJYA01000040">
    <property type="protein sequence ID" value="EIM74580.1"/>
    <property type="molecule type" value="Genomic_DNA"/>
</dbReference>
<evidence type="ECO:0000313" key="1">
    <source>
        <dbReference type="EMBL" id="EIM74580.1"/>
    </source>
</evidence>
<dbReference type="Gene3D" id="3.40.50.300">
    <property type="entry name" value="P-loop containing nucleotide triphosphate hydrolases"/>
    <property type="match status" value="1"/>
</dbReference>
<gene>
    <name evidence="1" type="ORF">A3SI_15383</name>
</gene>
<keyword evidence="2" id="KW-1185">Reference proteome</keyword>
<evidence type="ECO:0000313" key="2">
    <source>
        <dbReference type="Proteomes" id="UP000005551"/>
    </source>
</evidence>
<organism evidence="1 2">
    <name type="scientific">Nitritalea halalkaliphila LW7</name>
    <dbReference type="NCBI Taxonomy" id="1189621"/>
    <lineage>
        <taxon>Bacteria</taxon>
        <taxon>Pseudomonadati</taxon>
        <taxon>Bacteroidota</taxon>
        <taxon>Cytophagia</taxon>
        <taxon>Cytophagales</taxon>
        <taxon>Cyclobacteriaceae</taxon>
        <taxon>Nitritalea</taxon>
    </lineage>
</organism>
<protein>
    <submittedName>
        <fullName evidence="1">GTP-binding protein HSR1-related protein</fullName>
    </submittedName>
</protein>
<comment type="caution">
    <text evidence="1">The sequence shown here is derived from an EMBL/GenBank/DDBJ whole genome shotgun (WGS) entry which is preliminary data.</text>
</comment>
<dbReference type="Proteomes" id="UP000005551">
    <property type="component" value="Unassembled WGS sequence"/>
</dbReference>
<dbReference type="SUPFAM" id="SSF52540">
    <property type="entry name" value="P-loop containing nucleoside triphosphate hydrolases"/>
    <property type="match status" value="1"/>
</dbReference>
<name>I5BYC8_9BACT</name>
<accession>I5BYC8</accession>
<dbReference type="STRING" id="1189621.A3SI_15383"/>